<gene>
    <name evidence="3" type="ORF">SAMN00777080_0049</name>
</gene>
<organism evidence="3 4">
    <name type="scientific">Aquiflexum balticum DSM 16537</name>
    <dbReference type="NCBI Taxonomy" id="758820"/>
    <lineage>
        <taxon>Bacteria</taxon>
        <taxon>Pseudomonadati</taxon>
        <taxon>Bacteroidota</taxon>
        <taxon>Cytophagia</taxon>
        <taxon>Cytophagales</taxon>
        <taxon>Cyclobacteriaceae</taxon>
        <taxon>Aquiflexum</taxon>
    </lineage>
</organism>
<dbReference type="PANTHER" id="PTHR43798">
    <property type="entry name" value="MONOACYLGLYCEROL LIPASE"/>
    <property type="match status" value="1"/>
</dbReference>
<feature type="domain" description="Serine aminopeptidase S33" evidence="2">
    <location>
        <begin position="94"/>
        <end position="174"/>
    </location>
</feature>
<sequence>MVLISIFVITGILLTITITLFLYSPGKPEPFMDDQGRNLKGSISEKKFLLIGGIRQGMFIQSKNEGNPVLLYLHGGIPDYFLTHKYPTGLEEYFTVVWWDQRGSGLSYNSDIPDDSKNLDQFLSDTKEVTNYLRTRFGKEKIYLMGRSGGTFIGIQMAAKSPELYHAYIGIAQMSDQFKSEKLAYDYVLKQFKTAGNMKMVRKLEASPVTDRIPDGYLKIRDAAMHSLGIGTTRDMNSIITGLFVPSLTFKGFTLKEKFNLWRGKAQSGVHPLWETIIVTDLSDKTNKLDIPVYFFHGKYDYTVSYDLAKMYFEKIQAPQKRFYTFENSAHSPHFEEPNRVKDIFLNEILNEK</sequence>
<reference evidence="4" key="1">
    <citation type="submission" date="2017-04" db="EMBL/GenBank/DDBJ databases">
        <authorList>
            <person name="Varghese N."/>
            <person name="Submissions S."/>
        </authorList>
    </citation>
    <scope>NUCLEOTIDE SEQUENCE [LARGE SCALE GENOMIC DNA]</scope>
    <source>
        <strain evidence="4">DSM 16537</strain>
    </source>
</reference>
<dbReference type="Pfam" id="PF12146">
    <property type="entry name" value="Hydrolase_4"/>
    <property type="match status" value="1"/>
</dbReference>
<dbReference type="PANTHER" id="PTHR43798:SF33">
    <property type="entry name" value="HYDROLASE, PUTATIVE (AFU_ORTHOLOGUE AFUA_2G14860)-RELATED"/>
    <property type="match status" value="1"/>
</dbReference>
<feature type="transmembrane region" description="Helical" evidence="1">
    <location>
        <begin position="6"/>
        <end position="23"/>
    </location>
</feature>
<evidence type="ECO:0000313" key="4">
    <source>
        <dbReference type="Proteomes" id="UP000192333"/>
    </source>
</evidence>
<dbReference type="InterPro" id="IPR022742">
    <property type="entry name" value="Hydrolase_4"/>
</dbReference>
<dbReference type="EMBL" id="LT838813">
    <property type="protein sequence ID" value="SMD41525.1"/>
    <property type="molecule type" value="Genomic_DNA"/>
</dbReference>
<dbReference type="GO" id="GO:0016020">
    <property type="term" value="C:membrane"/>
    <property type="evidence" value="ECO:0007669"/>
    <property type="project" value="TreeGrafter"/>
</dbReference>
<accession>A0A1W2GXV4</accession>
<keyword evidence="1" id="KW-0812">Transmembrane</keyword>
<dbReference type="Proteomes" id="UP000192333">
    <property type="component" value="Chromosome I"/>
</dbReference>
<evidence type="ECO:0000256" key="1">
    <source>
        <dbReference type="SAM" id="Phobius"/>
    </source>
</evidence>
<keyword evidence="1" id="KW-0472">Membrane</keyword>
<name>A0A1W2GXV4_9BACT</name>
<dbReference type="AlphaFoldDB" id="A0A1W2GXV4"/>
<keyword evidence="1" id="KW-1133">Transmembrane helix</keyword>
<dbReference type="SUPFAM" id="SSF53474">
    <property type="entry name" value="alpha/beta-Hydrolases"/>
    <property type="match status" value="1"/>
</dbReference>
<dbReference type="STRING" id="758820.SAMN00777080_0049"/>
<proteinExistence type="predicted"/>
<keyword evidence="4" id="KW-1185">Reference proteome</keyword>
<dbReference type="InterPro" id="IPR029058">
    <property type="entry name" value="AB_hydrolase_fold"/>
</dbReference>
<protein>
    <submittedName>
        <fullName evidence="3">Pimeloyl-ACP methyl ester carboxylesterase</fullName>
    </submittedName>
</protein>
<evidence type="ECO:0000259" key="2">
    <source>
        <dbReference type="Pfam" id="PF12146"/>
    </source>
</evidence>
<evidence type="ECO:0000313" key="3">
    <source>
        <dbReference type="EMBL" id="SMD41525.1"/>
    </source>
</evidence>
<dbReference type="InterPro" id="IPR050266">
    <property type="entry name" value="AB_hydrolase_sf"/>
</dbReference>
<dbReference type="Gene3D" id="3.40.50.1820">
    <property type="entry name" value="alpha/beta hydrolase"/>
    <property type="match status" value="1"/>
</dbReference>